<feature type="region of interest" description="Disordered" evidence="1">
    <location>
        <begin position="7"/>
        <end position="29"/>
    </location>
</feature>
<reference evidence="2" key="1">
    <citation type="journal article" date="2020" name="Stud. Mycol.">
        <title>101 Dothideomycetes genomes: a test case for predicting lifestyles and emergence of pathogens.</title>
        <authorList>
            <person name="Haridas S."/>
            <person name="Albert R."/>
            <person name="Binder M."/>
            <person name="Bloem J."/>
            <person name="Labutti K."/>
            <person name="Salamov A."/>
            <person name="Andreopoulos B."/>
            <person name="Baker S."/>
            <person name="Barry K."/>
            <person name="Bills G."/>
            <person name="Bluhm B."/>
            <person name="Cannon C."/>
            <person name="Castanera R."/>
            <person name="Culley D."/>
            <person name="Daum C."/>
            <person name="Ezra D."/>
            <person name="Gonzalez J."/>
            <person name="Henrissat B."/>
            <person name="Kuo A."/>
            <person name="Liang C."/>
            <person name="Lipzen A."/>
            <person name="Lutzoni F."/>
            <person name="Magnuson J."/>
            <person name="Mondo S."/>
            <person name="Nolan M."/>
            <person name="Ohm R."/>
            <person name="Pangilinan J."/>
            <person name="Park H.-J."/>
            <person name="Ramirez L."/>
            <person name="Alfaro M."/>
            <person name="Sun H."/>
            <person name="Tritt A."/>
            <person name="Yoshinaga Y."/>
            <person name="Zwiers L.-H."/>
            <person name="Turgeon B."/>
            <person name="Goodwin S."/>
            <person name="Spatafora J."/>
            <person name="Crous P."/>
            <person name="Grigoriev I."/>
        </authorList>
    </citation>
    <scope>NUCLEOTIDE SEQUENCE</scope>
    <source>
        <strain evidence="2">CBS 116005</strain>
    </source>
</reference>
<dbReference type="InterPro" id="IPR036038">
    <property type="entry name" value="Aminotransferase-like"/>
</dbReference>
<keyword evidence="2" id="KW-0032">Aminotransferase</keyword>
<accession>A0A6G1L649</accession>
<dbReference type="OrthoDB" id="5288718at2759"/>
<dbReference type="Gene3D" id="3.20.10.10">
    <property type="entry name" value="D-amino Acid Aminotransferase, subunit A, domain 2"/>
    <property type="match status" value="1"/>
</dbReference>
<protein>
    <submittedName>
        <fullName evidence="2">D-aminoacid aminotransferase-like PLP-dependent enzyme</fullName>
    </submittedName>
</protein>
<evidence type="ECO:0000256" key="1">
    <source>
        <dbReference type="SAM" id="MobiDB-lite"/>
    </source>
</evidence>
<keyword evidence="3" id="KW-1185">Reference proteome</keyword>
<proteinExistence type="predicted"/>
<dbReference type="SUPFAM" id="SSF56752">
    <property type="entry name" value="D-aminoacid aminotransferase-like PLP-dependent enzymes"/>
    <property type="match status" value="1"/>
</dbReference>
<dbReference type="Proteomes" id="UP000799436">
    <property type="component" value="Unassembled WGS sequence"/>
</dbReference>
<dbReference type="GO" id="GO:0008483">
    <property type="term" value="F:transaminase activity"/>
    <property type="evidence" value="ECO:0007669"/>
    <property type="project" value="UniProtKB-KW"/>
</dbReference>
<dbReference type="EMBL" id="ML995850">
    <property type="protein sequence ID" value="KAF2767908.1"/>
    <property type="molecule type" value="Genomic_DNA"/>
</dbReference>
<evidence type="ECO:0000313" key="3">
    <source>
        <dbReference type="Proteomes" id="UP000799436"/>
    </source>
</evidence>
<sequence length="275" mass="31231">MFLLTTHASTTGLKARPDPALSPDSAGVRWDPTLEKSEHNTKASCNMSSPFYMLEHHWTRLQVVKWTFSIERSSPQELLHTLQKAVQQWHDKHPDQHPAALRIKHRVFKGGRSYTELMPSPALPLENLFPSTLGKPPFPSEPEWTATLDDQPTEASESTMFKTSDRACYERARRSAGIKSFFELKEVLLYDPSGEVLDGSISTPYFWRDGRWVTPPSWVGGLQGTTRRWALENKLCVEASVQKDDLEEGEAIWFSNASRGFFRGKFIEHGKIGIT</sequence>
<organism evidence="2 3">
    <name type="scientific">Teratosphaeria nubilosa</name>
    <dbReference type="NCBI Taxonomy" id="161662"/>
    <lineage>
        <taxon>Eukaryota</taxon>
        <taxon>Fungi</taxon>
        <taxon>Dikarya</taxon>
        <taxon>Ascomycota</taxon>
        <taxon>Pezizomycotina</taxon>
        <taxon>Dothideomycetes</taxon>
        <taxon>Dothideomycetidae</taxon>
        <taxon>Mycosphaerellales</taxon>
        <taxon>Teratosphaeriaceae</taxon>
        <taxon>Teratosphaeria</taxon>
    </lineage>
</organism>
<keyword evidence="2" id="KW-0808">Transferase</keyword>
<dbReference type="AlphaFoldDB" id="A0A6G1L649"/>
<evidence type="ECO:0000313" key="2">
    <source>
        <dbReference type="EMBL" id="KAF2767908.1"/>
    </source>
</evidence>
<dbReference type="Pfam" id="PF01063">
    <property type="entry name" value="Aminotran_4"/>
    <property type="match status" value="1"/>
</dbReference>
<dbReference type="InterPro" id="IPR001544">
    <property type="entry name" value="Aminotrans_IV"/>
</dbReference>
<dbReference type="InterPro" id="IPR043132">
    <property type="entry name" value="BCAT-like_C"/>
</dbReference>
<name>A0A6G1L649_9PEZI</name>
<gene>
    <name evidence="2" type="ORF">EJ03DRAFT_344265</name>
</gene>